<evidence type="ECO:0000259" key="7">
    <source>
        <dbReference type="SMART" id="SM00790"/>
    </source>
</evidence>
<dbReference type="InterPro" id="IPR036503">
    <property type="entry name" value="Ald_Fedxn_OxRdtase_N_sf"/>
</dbReference>
<dbReference type="Pfam" id="PF01314">
    <property type="entry name" value="AFOR_C"/>
    <property type="match status" value="1"/>
</dbReference>
<gene>
    <name evidence="8" type="ORF">LCGC14_2370570</name>
</gene>
<comment type="cofactor">
    <cofactor evidence="1">
        <name>[4Fe-4S] cluster</name>
        <dbReference type="ChEBI" id="CHEBI:49883"/>
    </cofactor>
</comment>
<dbReference type="PANTHER" id="PTHR30038:SF0">
    <property type="entry name" value="TUNGSTEN-CONTAINING ALDEHYDE FERREDOXIN OXIDOREDUCTASE"/>
    <property type="match status" value="1"/>
</dbReference>
<protein>
    <recommendedName>
        <fullName evidence="7">Aldehyde ferredoxin oxidoreductase N-terminal domain-containing protein</fullName>
    </recommendedName>
</protein>
<evidence type="ECO:0000256" key="1">
    <source>
        <dbReference type="ARBA" id="ARBA00001966"/>
    </source>
</evidence>
<dbReference type="EMBL" id="LAZR01034934">
    <property type="protein sequence ID" value="KKL28894.1"/>
    <property type="molecule type" value="Genomic_DNA"/>
</dbReference>
<evidence type="ECO:0000256" key="6">
    <source>
        <dbReference type="ARBA" id="ARBA00023014"/>
    </source>
</evidence>
<name>A0A0F9C3U8_9ZZZZ</name>
<comment type="caution">
    <text evidence="8">The sequence shown here is derived from an EMBL/GenBank/DDBJ whole genome shotgun (WGS) entry which is preliminary data.</text>
</comment>
<dbReference type="SUPFAM" id="SSF48310">
    <property type="entry name" value="Aldehyde ferredoxin oxidoreductase, C-terminal domains"/>
    <property type="match status" value="1"/>
</dbReference>
<dbReference type="SUPFAM" id="SSF56228">
    <property type="entry name" value="Aldehyde ferredoxin oxidoreductase, N-terminal domain"/>
    <property type="match status" value="1"/>
</dbReference>
<dbReference type="InterPro" id="IPR036021">
    <property type="entry name" value="Tungsten_al_ferr_oxy-like_C"/>
</dbReference>
<dbReference type="AlphaFoldDB" id="A0A0F9C3U8"/>
<evidence type="ECO:0000256" key="3">
    <source>
        <dbReference type="ARBA" id="ARBA00022485"/>
    </source>
</evidence>
<feature type="non-terminal residue" evidence="8">
    <location>
        <position position="385"/>
    </location>
</feature>
<dbReference type="InterPro" id="IPR013984">
    <property type="entry name" value="Ald_Fedxn_OxRdtase_dom2"/>
</dbReference>
<accession>A0A0F9C3U8</accession>
<dbReference type="InterPro" id="IPR051919">
    <property type="entry name" value="W-dependent_AOR"/>
</dbReference>
<evidence type="ECO:0000256" key="4">
    <source>
        <dbReference type="ARBA" id="ARBA00022723"/>
    </source>
</evidence>
<evidence type="ECO:0000313" key="8">
    <source>
        <dbReference type="EMBL" id="KKL28894.1"/>
    </source>
</evidence>
<keyword evidence="6" id="KW-0411">Iron-sulfur</keyword>
<keyword evidence="4" id="KW-0479">Metal-binding</keyword>
<sequence>MKLGGYADRVGRVDLTSGAVAYEGINEDDARKYIGGRGLGVKYVFDNGPTVDPLSPDNLLCFMVGPLTGTDVTMSGRMAIVTKSPLTGTVTDSHHGGWSGARFRWAGFDGILFKGKSEKPVYAYVENGKVELRDASDLWGKGVHDTVKTLLDRHGEDVSVIAIGQGGENLVRYAAFINENDRASGRGGTGAVAGSKNLKAVVIKAKKDLPKAKDKDAFKAAHSHALAAIMDESTAVSPRKGGLSVLGTNSLTNVSNVIGALPTRNAQFTSFPTAREISGEKIKETILVADPTCHACPVACKKEVETHGKYAVHMESFEYESAWSLGANCANDNRDSIAFLINLCNDYGMDTIEHGNVLSMAMEASEKGLIKERIPWADPDKMIEL</sequence>
<dbReference type="InterPro" id="IPR001203">
    <property type="entry name" value="OxRdtase_Ald_Fedxn_C"/>
</dbReference>
<keyword evidence="3" id="KW-0004">4Fe-4S</keyword>
<dbReference type="SMART" id="SM00790">
    <property type="entry name" value="AFOR_N"/>
    <property type="match status" value="1"/>
</dbReference>
<dbReference type="InterPro" id="IPR013983">
    <property type="entry name" value="Ald_Fedxn_OxRdtase_N"/>
</dbReference>
<dbReference type="Gene3D" id="1.10.569.10">
    <property type="entry name" value="Aldehyde Ferredoxin Oxidoreductase Protein, subunit A, domain 2"/>
    <property type="match status" value="1"/>
</dbReference>
<keyword evidence="5" id="KW-0408">Iron</keyword>
<dbReference type="Gene3D" id="3.60.9.10">
    <property type="entry name" value="Aldehyde ferredoxin oxidoreductase, N-terminal domain"/>
    <property type="match status" value="1"/>
</dbReference>
<organism evidence="8">
    <name type="scientific">marine sediment metagenome</name>
    <dbReference type="NCBI Taxonomy" id="412755"/>
    <lineage>
        <taxon>unclassified sequences</taxon>
        <taxon>metagenomes</taxon>
        <taxon>ecological metagenomes</taxon>
    </lineage>
</organism>
<dbReference type="PANTHER" id="PTHR30038">
    <property type="entry name" value="ALDEHYDE FERREDOXIN OXIDOREDUCTASE"/>
    <property type="match status" value="1"/>
</dbReference>
<evidence type="ECO:0000256" key="2">
    <source>
        <dbReference type="ARBA" id="ARBA00011032"/>
    </source>
</evidence>
<dbReference type="GO" id="GO:0009055">
    <property type="term" value="F:electron transfer activity"/>
    <property type="evidence" value="ECO:0007669"/>
    <property type="project" value="InterPro"/>
</dbReference>
<proteinExistence type="inferred from homology"/>
<feature type="domain" description="Aldehyde ferredoxin oxidoreductase N-terminal" evidence="7">
    <location>
        <begin position="6"/>
        <end position="207"/>
    </location>
</feature>
<dbReference type="GO" id="GO:0016625">
    <property type="term" value="F:oxidoreductase activity, acting on the aldehyde or oxo group of donors, iron-sulfur protein as acceptor"/>
    <property type="evidence" value="ECO:0007669"/>
    <property type="project" value="InterPro"/>
</dbReference>
<dbReference type="Pfam" id="PF02730">
    <property type="entry name" value="AFOR_N"/>
    <property type="match status" value="1"/>
</dbReference>
<dbReference type="GO" id="GO:0051539">
    <property type="term" value="F:4 iron, 4 sulfur cluster binding"/>
    <property type="evidence" value="ECO:0007669"/>
    <property type="project" value="UniProtKB-KW"/>
</dbReference>
<reference evidence="8" key="1">
    <citation type="journal article" date="2015" name="Nature">
        <title>Complex archaea that bridge the gap between prokaryotes and eukaryotes.</title>
        <authorList>
            <person name="Spang A."/>
            <person name="Saw J.H."/>
            <person name="Jorgensen S.L."/>
            <person name="Zaremba-Niedzwiedzka K."/>
            <person name="Martijn J."/>
            <person name="Lind A.E."/>
            <person name="van Eijk R."/>
            <person name="Schleper C."/>
            <person name="Guy L."/>
            <person name="Ettema T.J."/>
        </authorList>
    </citation>
    <scope>NUCLEOTIDE SEQUENCE</scope>
</reference>
<dbReference type="GO" id="GO:0046872">
    <property type="term" value="F:metal ion binding"/>
    <property type="evidence" value="ECO:0007669"/>
    <property type="project" value="UniProtKB-KW"/>
</dbReference>
<comment type="similarity">
    <text evidence="2">Belongs to the AOR/FOR family.</text>
</comment>
<evidence type="ECO:0000256" key="5">
    <source>
        <dbReference type="ARBA" id="ARBA00023004"/>
    </source>
</evidence>